<feature type="region of interest" description="Disordered" evidence="1">
    <location>
        <begin position="29"/>
        <end position="54"/>
    </location>
</feature>
<protein>
    <submittedName>
        <fullName evidence="2">Uncharacterized protein</fullName>
    </submittedName>
</protein>
<feature type="compositionally biased region" description="Polar residues" evidence="1">
    <location>
        <begin position="279"/>
        <end position="297"/>
    </location>
</feature>
<evidence type="ECO:0000256" key="1">
    <source>
        <dbReference type="SAM" id="MobiDB-lite"/>
    </source>
</evidence>
<organism evidence="2 3">
    <name type="scientific">Zymoseptoria tritici ST99CH_1A5</name>
    <dbReference type="NCBI Taxonomy" id="1276529"/>
    <lineage>
        <taxon>Eukaryota</taxon>
        <taxon>Fungi</taxon>
        <taxon>Dikarya</taxon>
        <taxon>Ascomycota</taxon>
        <taxon>Pezizomycotina</taxon>
        <taxon>Dothideomycetes</taxon>
        <taxon>Dothideomycetidae</taxon>
        <taxon>Mycosphaerellales</taxon>
        <taxon>Mycosphaerellaceae</taxon>
        <taxon>Zymoseptoria</taxon>
    </lineage>
</organism>
<accession>A0A1Y6LXC5</accession>
<feature type="compositionally biased region" description="Polar residues" evidence="1">
    <location>
        <begin position="365"/>
        <end position="395"/>
    </location>
</feature>
<dbReference type="Proteomes" id="UP000215453">
    <property type="component" value="Chromosome 11"/>
</dbReference>
<name>A0A1Y6LXC5_ZYMTR</name>
<dbReference type="EMBL" id="LT882686">
    <property type="protein sequence ID" value="SMY29053.1"/>
    <property type="molecule type" value="Genomic_DNA"/>
</dbReference>
<evidence type="ECO:0000313" key="3">
    <source>
        <dbReference type="Proteomes" id="UP000215453"/>
    </source>
</evidence>
<proteinExistence type="predicted"/>
<feature type="compositionally biased region" description="Low complexity" evidence="1">
    <location>
        <begin position="220"/>
        <end position="229"/>
    </location>
</feature>
<reference evidence="2 3" key="1">
    <citation type="submission" date="2016-10" db="EMBL/GenBank/DDBJ databases">
        <authorList>
            <person name="Varghese N."/>
        </authorList>
    </citation>
    <scope>NUCLEOTIDE SEQUENCE [LARGE SCALE GENOMIC DNA]</scope>
</reference>
<gene>
    <name evidence="2" type="ORF">ZT1A5_G10500</name>
</gene>
<dbReference type="AlphaFoldDB" id="A0A1Y6LXC5"/>
<sequence length="470" mass="49592">MQAVAAAEAKFTVQNAKKITRITPVTKSAPTSVPMVNAEASKGAKRAPDGNDDDELFVRTTPLPQKRKTFSAKPSQPLTSGVKPLGAQTKTISSTKAGVQPGQTISQYTISRHDWETYIKSTKKEIGFVHKPAADCKESIVEIRRELIREIHEVTGEDHPYWYCVPRAHRPPNKPFPDNPINANSMLLRAISVCVGRLQPEDPAPACSTRSARSVSPVPKASKSTASSKTARFSLPVYAKSSAGESSTVQHGLSAPAFSSNIASRRLSQSSTASTIILTPSKSTAGSRGVETSSSVLRSPVSLGRKSSSNASKDRASTVPPAAQRGPSSFIPSSSVAQPVSASQIRPGPTSTPVCSTIAPAAQFDPSSSTPSSGHPRPASQSRPASISLPATDNEATLIPGRSHSLPSPAVQATGARPLSDSDRAAALQCDLALATLNTQLEEQKQKVLEARIRQMKCQLQVNGLGEDAV</sequence>
<evidence type="ECO:0000313" key="2">
    <source>
        <dbReference type="EMBL" id="SMY29053.1"/>
    </source>
</evidence>
<feature type="region of interest" description="Disordered" evidence="1">
    <location>
        <begin position="279"/>
        <end position="418"/>
    </location>
</feature>
<feature type="compositionally biased region" description="Low complexity" evidence="1">
    <location>
        <begin position="331"/>
        <end position="345"/>
    </location>
</feature>
<feature type="region of interest" description="Disordered" evidence="1">
    <location>
        <begin position="202"/>
        <end position="229"/>
    </location>
</feature>